<keyword evidence="4" id="KW-1185">Reference proteome</keyword>
<dbReference type="PROSITE" id="PS50208">
    <property type="entry name" value="CASPASE_P20"/>
    <property type="match status" value="1"/>
</dbReference>
<reference evidence="3" key="1">
    <citation type="submission" date="2015-08" db="EMBL/GenBank/DDBJ databases">
        <title>Complete DNA Sequence of Pseudomonas syringae pv. actinidiae, the Causal Agent of Kiwifruit Canker Disease.</title>
        <authorList>
            <person name="Rikkerink E.H.A."/>
            <person name="Fineran P.C."/>
        </authorList>
    </citation>
    <scope>NUCLEOTIDE SEQUENCE</scope>
    <source>
        <strain evidence="3">SkMP5</strain>
    </source>
</reference>
<dbReference type="Pfam" id="PF01650">
    <property type="entry name" value="Peptidase_C13"/>
    <property type="match status" value="1"/>
</dbReference>
<dbReference type="OrthoDB" id="345222at2"/>
<dbReference type="InterPro" id="IPR001096">
    <property type="entry name" value="Peptidase_C13"/>
</dbReference>
<dbReference type="Gene3D" id="3.40.50.1460">
    <property type="match status" value="1"/>
</dbReference>
<protein>
    <submittedName>
        <fullName evidence="3">Peptidase C13 family</fullName>
    </submittedName>
</protein>
<dbReference type="GO" id="GO:0004197">
    <property type="term" value="F:cysteine-type endopeptidase activity"/>
    <property type="evidence" value="ECO:0007669"/>
    <property type="project" value="InterPro"/>
</dbReference>
<dbReference type="InterPro" id="IPR001309">
    <property type="entry name" value="Pept_C14_p20"/>
</dbReference>
<dbReference type="GO" id="GO:0006508">
    <property type="term" value="P:proteolysis"/>
    <property type="evidence" value="ECO:0007669"/>
    <property type="project" value="InterPro"/>
</dbReference>
<gene>
    <name evidence="3" type="ORF">MBSD_n2799</name>
</gene>
<evidence type="ECO:0000256" key="1">
    <source>
        <dbReference type="SAM" id="SignalP"/>
    </source>
</evidence>
<evidence type="ECO:0000259" key="2">
    <source>
        <dbReference type="PROSITE" id="PS50208"/>
    </source>
</evidence>
<dbReference type="InterPro" id="IPR029030">
    <property type="entry name" value="Caspase-like_dom_sf"/>
</dbReference>
<feature type="domain" description="Caspase family p20" evidence="2">
    <location>
        <begin position="137"/>
        <end position="209"/>
    </location>
</feature>
<keyword evidence="1" id="KW-0732">Signal</keyword>
<evidence type="ECO:0000313" key="3">
    <source>
        <dbReference type="EMBL" id="GAP67472.1"/>
    </source>
</evidence>
<dbReference type="SUPFAM" id="SSF52129">
    <property type="entry name" value="Caspase-like"/>
    <property type="match status" value="1"/>
</dbReference>
<feature type="chain" id="PRO_5005515282" evidence="1">
    <location>
        <begin position="19"/>
        <end position="323"/>
    </location>
</feature>
<name>A0A0K8QSX4_9GAMM</name>
<feature type="signal peptide" evidence="1">
    <location>
        <begin position="1"/>
        <end position="18"/>
    </location>
</feature>
<dbReference type="EMBL" id="DF970277">
    <property type="protein sequence ID" value="GAP67472.1"/>
    <property type="molecule type" value="Genomic_DNA"/>
</dbReference>
<evidence type="ECO:0000313" key="4">
    <source>
        <dbReference type="Proteomes" id="UP000253740"/>
    </source>
</evidence>
<dbReference type="AlphaFoldDB" id="A0A0K8QSX4"/>
<accession>A0A0K8QSX4</accession>
<proteinExistence type="predicted"/>
<sequence length="323" mass="34946">MRTLLTALFAFLTGAALALSLAGERAAPVASGDGAAATAPADPDTGGAAWADTDLTPEQALYEQADLVQDALAKLKPRTPGQVNLYTLIFAGDGGEDVFRNEAEYAERMLGQRFAVAGRTLLLENHPATVDRRPLATWSNLEAALDGLAKVMDPQQDVLLLYFTSHGSEDHTLMVDLDPLPLDQIGAEDLGDILKQRPFKWKVVVVNACYSGGFIPPLRGDGTLVITAARSDRSSFGCDSDSEITYFGRALLADALNRTADFVQAFGYARDDVARWERRDQLTPSEPQIDVGKGIADRLAAWRRTFKPGVPLPFDTQQIVVAR</sequence>
<dbReference type="STRING" id="1475481.GCA_000953855_02849"/>
<dbReference type="RefSeq" id="WP_062538018.1">
    <property type="nucleotide sequence ID" value="NZ_DF970277.1"/>
</dbReference>
<organism evidence="3">
    <name type="scientific">Mizugakiibacter sediminis</name>
    <dbReference type="NCBI Taxonomy" id="1475481"/>
    <lineage>
        <taxon>Bacteria</taxon>
        <taxon>Pseudomonadati</taxon>
        <taxon>Pseudomonadota</taxon>
        <taxon>Gammaproteobacteria</taxon>
        <taxon>Lysobacterales</taxon>
        <taxon>Rhodanobacteraceae</taxon>
        <taxon>Mizugakiibacter</taxon>
    </lineage>
</organism>
<dbReference type="Proteomes" id="UP000253740">
    <property type="component" value="Unassembled WGS sequence"/>
</dbReference>